<evidence type="ECO:0000256" key="3">
    <source>
        <dbReference type="ARBA" id="ARBA00022448"/>
    </source>
</evidence>
<evidence type="ECO:0000256" key="2">
    <source>
        <dbReference type="ARBA" id="ARBA00010637"/>
    </source>
</evidence>
<dbReference type="EMBL" id="QUZM01000004">
    <property type="protein sequence ID" value="RFF41877.1"/>
    <property type="molecule type" value="Genomic_DNA"/>
</dbReference>
<dbReference type="InterPro" id="IPR007690">
    <property type="entry name" value="T2SS_GspM"/>
</dbReference>
<evidence type="ECO:0000256" key="8">
    <source>
        <dbReference type="ARBA" id="ARBA00022989"/>
    </source>
</evidence>
<evidence type="ECO:0000313" key="11">
    <source>
        <dbReference type="EMBL" id="MCL1550691.1"/>
    </source>
</evidence>
<keyword evidence="5" id="KW-0997">Cell inner membrane</keyword>
<keyword evidence="3" id="KW-0813">Transport</keyword>
<dbReference type="GO" id="GO:0015627">
    <property type="term" value="C:type II protein secretion system complex"/>
    <property type="evidence" value="ECO:0007669"/>
    <property type="project" value="InterPro"/>
</dbReference>
<keyword evidence="14" id="KW-1185">Reference proteome</keyword>
<dbReference type="OrthoDB" id="6006969at2"/>
<dbReference type="GO" id="GO:0005886">
    <property type="term" value="C:plasma membrane"/>
    <property type="evidence" value="ECO:0007669"/>
    <property type="project" value="UniProtKB-SubCell"/>
</dbReference>
<comment type="similarity">
    <text evidence="2">Belongs to the GSP M family.</text>
</comment>
<keyword evidence="7" id="KW-0653">Protein transport</keyword>
<proteinExistence type="inferred from homology"/>
<evidence type="ECO:0000256" key="9">
    <source>
        <dbReference type="ARBA" id="ARBA00023136"/>
    </source>
</evidence>
<dbReference type="InterPro" id="IPR023229">
    <property type="entry name" value="T2SS_M_periplasmic_sf"/>
</dbReference>
<evidence type="ECO:0000256" key="7">
    <source>
        <dbReference type="ARBA" id="ARBA00022927"/>
    </source>
</evidence>
<evidence type="ECO:0000313" key="14">
    <source>
        <dbReference type="Proteomes" id="UP001167357"/>
    </source>
</evidence>
<comment type="caution">
    <text evidence="12">The sequence shown here is derived from an EMBL/GenBank/DDBJ whole genome shotgun (WGS) entry which is preliminary data.</text>
</comment>
<dbReference type="SUPFAM" id="SSF103054">
    <property type="entry name" value="General secretion pathway protein M, EpsM"/>
    <property type="match status" value="1"/>
</dbReference>
<dbReference type="Pfam" id="PF04612">
    <property type="entry name" value="T2SSM"/>
    <property type="match status" value="1"/>
</dbReference>
<feature type="transmembrane region" description="Helical" evidence="10">
    <location>
        <begin position="21"/>
        <end position="39"/>
    </location>
</feature>
<dbReference type="Proteomes" id="UP001167357">
    <property type="component" value="Unassembled WGS sequence"/>
</dbReference>
<dbReference type="STRING" id="1843581.A7D16_00875"/>
<evidence type="ECO:0000313" key="12">
    <source>
        <dbReference type="EMBL" id="RFF41877.1"/>
    </source>
</evidence>
<keyword evidence="4" id="KW-1003">Cell membrane</keyword>
<dbReference type="GeneID" id="97210241"/>
<keyword evidence="8 10" id="KW-1133">Transmembrane helix</keyword>
<dbReference type="RefSeq" id="WP_064630731.1">
    <property type="nucleotide sequence ID" value="NZ_CP142004.2"/>
</dbReference>
<accession>A0A3E1KQW4</accession>
<dbReference type="EMBL" id="JAMBED010000007">
    <property type="protein sequence ID" value="MCL1550691.1"/>
    <property type="molecule type" value="Genomic_DNA"/>
</dbReference>
<evidence type="ECO:0000313" key="13">
    <source>
        <dbReference type="Proteomes" id="UP000259570"/>
    </source>
</evidence>
<organism evidence="12 13">
    <name type="scientific">Xanthomonas nasturtii</name>
    <dbReference type="NCBI Taxonomy" id="1843581"/>
    <lineage>
        <taxon>Bacteria</taxon>
        <taxon>Pseudomonadati</taxon>
        <taxon>Pseudomonadota</taxon>
        <taxon>Gammaproteobacteria</taxon>
        <taxon>Lysobacterales</taxon>
        <taxon>Lysobacteraceae</taxon>
        <taxon>Xanthomonas</taxon>
    </lineage>
</organism>
<comment type="subcellular location">
    <subcellularLocation>
        <location evidence="1">Cell inner membrane</location>
        <topology evidence="1">Single-pass membrane protein</topology>
    </subcellularLocation>
</comment>
<evidence type="ECO:0000256" key="6">
    <source>
        <dbReference type="ARBA" id="ARBA00022692"/>
    </source>
</evidence>
<protein>
    <submittedName>
        <fullName evidence="12">Type II secretion system protein M</fullName>
    </submittedName>
</protein>
<sequence length="153" mass="17058">MSSLPQRTHDWWQARAPRERIMLSVMLIAVAAFVAWYLVVVPMRHWRTAAQARYDVAAEQLLHARALQRDSVTAAVPRARVLRSAHEAGILIVTPSPGAPGTLELQIDAVTSTVLFSWLEQLRQRDNLAPSALDITRRDGQLQVRCTFAGIAP</sequence>
<keyword evidence="6 10" id="KW-0812">Transmembrane</keyword>
<evidence type="ECO:0000256" key="10">
    <source>
        <dbReference type="SAM" id="Phobius"/>
    </source>
</evidence>
<name>A0A3E1KQW4_9XANT</name>
<keyword evidence="9 10" id="KW-0472">Membrane</keyword>
<dbReference type="Gene3D" id="3.30.1360.100">
    <property type="entry name" value="General secretion pathway protein M, EpsM"/>
    <property type="match status" value="1"/>
</dbReference>
<gene>
    <name evidence="12" type="ORF">DZD52_03255</name>
    <name evidence="11" type="ORF">M3O51_04965</name>
</gene>
<evidence type="ECO:0000256" key="4">
    <source>
        <dbReference type="ARBA" id="ARBA00022475"/>
    </source>
</evidence>
<dbReference type="Proteomes" id="UP000259570">
    <property type="component" value="Unassembled WGS sequence"/>
</dbReference>
<dbReference type="AlphaFoldDB" id="A0A3E1KQW4"/>
<evidence type="ECO:0000256" key="5">
    <source>
        <dbReference type="ARBA" id="ARBA00022519"/>
    </source>
</evidence>
<evidence type="ECO:0000256" key="1">
    <source>
        <dbReference type="ARBA" id="ARBA00004377"/>
    </source>
</evidence>
<reference evidence="12 13" key="1">
    <citation type="submission" date="2018-08" db="EMBL/GenBank/DDBJ databases">
        <title>Genome sequencing of X. nasturtii WHRI 8984.</title>
        <authorList>
            <person name="Studholme D.J."/>
            <person name="Mchugh J."/>
            <person name="Vicente J."/>
        </authorList>
    </citation>
    <scope>NUCLEOTIDE SEQUENCE [LARGE SCALE GENOMIC DNA]</scope>
    <source>
        <strain evidence="12 13">WHRI 8984</strain>
    </source>
</reference>
<dbReference type="GO" id="GO:0015628">
    <property type="term" value="P:protein secretion by the type II secretion system"/>
    <property type="evidence" value="ECO:0007669"/>
    <property type="project" value="InterPro"/>
</dbReference>
<reference evidence="11" key="2">
    <citation type="submission" date="2022-04" db="EMBL/GenBank/DDBJ databases">
        <title>Genomic comparison of 19 strains of Xanthomonas nasturtii, a newly emerging watercress pathogen.</title>
        <authorList>
            <person name="Harrison J."/>
            <person name="Greer S."/>
            <person name="Hussain R."/>
            <person name="Lascelles D."/>
            <person name="Roberts M."/>
            <person name="Carter B."/>
            <person name="Bryning A."/>
            <person name="Carroll S."/>
            <person name="Aspin A."/>
            <person name="Cruz L."/>
            <person name="Cruz J."/>
            <person name="Grant M."/>
            <person name="Vicente J."/>
            <person name="Studholme D.J."/>
        </authorList>
    </citation>
    <scope>NUCLEOTIDE SEQUENCE</scope>
    <source>
        <strain evidence="11">10016B</strain>
    </source>
</reference>